<evidence type="ECO:0000256" key="1">
    <source>
        <dbReference type="ARBA" id="ARBA00022603"/>
    </source>
</evidence>
<keyword evidence="4" id="KW-1185">Reference proteome</keyword>
<dbReference type="PANTHER" id="PTHR12049:SF7">
    <property type="entry name" value="PROTEIN ARGININE METHYLTRANSFERASE NDUFAF7, MITOCHONDRIAL"/>
    <property type="match status" value="1"/>
</dbReference>
<reference evidence="3" key="1">
    <citation type="journal article" date="2014" name="Int. J. Syst. Evol. Microbiol.">
        <title>Complete genome sequence of Corynebacterium casei LMG S-19264T (=DSM 44701T), isolated from a smear-ripened cheese.</title>
        <authorList>
            <consortium name="US DOE Joint Genome Institute (JGI-PGF)"/>
            <person name="Walter F."/>
            <person name="Albersmeier A."/>
            <person name="Kalinowski J."/>
            <person name="Ruckert C."/>
        </authorList>
    </citation>
    <scope>NUCLEOTIDE SEQUENCE</scope>
    <source>
        <strain evidence="3">CGMCC 1.12726</strain>
    </source>
</reference>
<gene>
    <name evidence="3" type="ORF">GCM10010960_08580</name>
</gene>
<reference evidence="3" key="2">
    <citation type="submission" date="2020-09" db="EMBL/GenBank/DDBJ databases">
        <authorList>
            <person name="Sun Q."/>
            <person name="Zhou Y."/>
        </authorList>
    </citation>
    <scope>NUCLEOTIDE SEQUENCE</scope>
    <source>
        <strain evidence="3">CGMCC 1.12726</strain>
    </source>
</reference>
<dbReference type="InterPro" id="IPR038375">
    <property type="entry name" value="NDUFAF7_sf"/>
</dbReference>
<dbReference type="PANTHER" id="PTHR12049">
    <property type="entry name" value="PROTEIN ARGININE METHYLTRANSFERASE NDUFAF7, MITOCHONDRIAL"/>
    <property type="match status" value="1"/>
</dbReference>
<dbReference type="GO" id="GO:0032259">
    <property type="term" value="P:methylation"/>
    <property type="evidence" value="ECO:0007669"/>
    <property type="project" value="UniProtKB-KW"/>
</dbReference>
<evidence type="ECO:0008006" key="5">
    <source>
        <dbReference type="Google" id="ProtNLM"/>
    </source>
</evidence>
<dbReference type="Gene3D" id="3.40.50.12710">
    <property type="match status" value="1"/>
</dbReference>
<keyword evidence="2" id="KW-0808">Transferase</keyword>
<sequence length="391" mass="42704">MDLPRPSPEALAHSARLTELIQHAITAEQGAISFARFMELAMYAPGLGYYSAGARKFGAEGDFVTAPELGGGFAWAVANAGAEVLAQLGGDAVWFEVGAGTGALAEKTLLRLQRLERLPREYWILEPSADLRERQRERLSANLPPALSARCRWLDAPPESAWQGVLVANEVIDALPATRFIKQDGEVFEECVALDGEGAFTRVMRPADVLVGGAVRHLERDLGRELEDGYCSEVLPQLPYWLQAIAGTLARGALLFVDYGYVRSEYYRPERDDGTLICHYRHRAHGDAFLWPGLQDLTASVDFTALAEAGVSAGFGLAGYCTQAGFLLGNGIEAYLAGFEAADELTRYRESQHVKKLLLPGEMGERFQCMGFAKDVDFAAAFAHGDLSRRL</sequence>
<dbReference type="RefSeq" id="WP_188448167.1">
    <property type="nucleotide sequence ID" value="NZ_BMFO01000002.1"/>
</dbReference>
<dbReference type="InterPro" id="IPR029063">
    <property type="entry name" value="SAM-dependent_MTases_sf"/>
</dbReference>
<evidence type="ECO:0000313" key="4">
    <source>
        <dbReference type="Proteomes" id="UP000632858"/>
    </source>
</evidence>
<proteinExistence type="predicted"/>
<dbReference type="EMBL" id="BMFO01000002">
    <property type="protein sequence ID" value="GGF88948.1"/>
    <property type="molecule type" value="Genomic_DNA"/>
</dbReference>
<name>A0A917FJH7_9GAMM</name>
<dbReference type="SUPFAM" id="SSF53335">
    <property type="entry name" value="S-adenosyl-L-methionine-dependent methyltransferases"/>
    <property type="match status" value="1"/>
</dbReference>
<organism evidence="3 4">
    <name type="scientific">Arenimonas maotaiensis</name>
    <dbReference type="NCBI Taxonomy" id="1446479"/>
    <lineage>
        <taxon>Bacteria</taxon>
        <taxon>Pseudomonadati</taxon>
        <taxon>Pseudomonadota</taxon>
        <taxon>Gammaproteobacteria</taxon>
        <taxon>Lysobacterales</taxon>
        <taxon>Lysobacteraceae</taxon>
        <taxon>Arenimonas</taxon>
    </lineage>
</organism>
<comment type="caution">
    <text evidence="3">The sequence shown here is derived from an EMBL/GenBank/DDBJ whole genome shotgun (WGS) entry which is preliminary data.</text>
</comment>
<dbReference type="GO" id="GO:0035243">
    <property type="term" value="F:protein-arginine omega-N symmetric methyltransferase activity"/>
    <property type="evidence" value="ECO:0007669"/>
    <property type="project" value="TreeGrafter"/>
</dbReference>
<evidence type="ECO:0000313" key="3">
    <source>
        <dbReference type="EMBL" id="GGF88948.1"/>
    </source>
</evidence>
<dbReference type="Proteomes" id="UP000632858">
    <property type="component" value="Unassembled WGS sequence"/>
</dbReference>
<dbReference type="InterPro" id="IPR003788">
    <property type="entry name" value="NDUFAF7"/>
</dbReference>
<dbReference type="Pfam" id="PF02636">
    <property type="entry name" value="Methyltransf_28"/>
    <property type="match status" value="1"/>
</dbReference>
<protein>
    <recommendedName>
        <fullName evidence="5">Class I SAM-dependent methyltransferase</fullName>
    </recommendedName>
</protein>
<evidence type="ECO:0000256" key="2">
    <source>
        <dbReference type="ARBA" id="ARBA00022679"/>
    </source>
</evidence>
<dbReference type="AlphaFoldDB" id="A0A917FJH7"/>
<accession>A0A917FJH7</accession>
<keyword evidence="1" id="KW-0489">Methyltransferase</keyword>